<dbReference type="GO" id="GO:0016740">
    <property type="term" value="F:transferase activity"/>
    <property type="evidence" value="ECO:0007669"/>
    <property type="project" value="UniProtKB-KW"/>
</dbReference>
<dbReference type="Pfam" id="PF00550">
    <property type="entry name" value="PP-binding"/>
    <property type="match status" value="1"/>
</dbReference>
<dbReference type="HOGENOM" id="CLU_043689_0_0_1"/>
<dbReference type="PANTHER" id="PTHR45681">
    <property type="entry name" value="POLYKETIDE SYNTHASE 44-RELATED"/>
    <property type="match status" value="1"/>
</dbReference>
<dbReference type="PANTHER" id="PTHR45681:SF6">
    <property type="entry name" value="POLYKETIDE SYNTHASE 37"/>
    <property type="match status" value="1"/>
</dbReference>
<dbReference type="Pfam" id="PF18558">
    <property type="entry name" value="HTH_51"/>
    <property type="match status" value="1"/>
</dbReference>
<dbReference type="RefSeq" id="XP_013950497.1">
    <property type="nucleotide sequence ID" value="XM_014095022.1"/>
</dbReference>
<evidence type="ECO:0000259" key="3">
    <source>
        <dbReference type="PROSITE" id="PS50075"/>
    </source>
</evidence>
<dbReference type="Gene3D" id="1.10.1200.10">
    <property type="entry name" value="ACP-like"/>
    <property type="match status" value="1"/>
</dbReference>
<evidence type="ECO:0000313" key="4">
    <source>
        <dbReference type="EMBL" id="EHK16304.1"/>
    </source>
</evidence>
<gene>
    <name evidence="4" type="ORF">TRIVIDRAFT_64889</name>
</gene>
<evidence type="ECO:0000256" key="1">
    <source>
        <dbReference type="ARBA" id="ARBA00022679"/>
    </source>
</evidence>
<reference evidence="4 5" key="1">
    <citation type="journal article" date="2011" name="Genome Biol.">
        <title>Comparative genome sequence analysis underscores mycoparasitism as the ancestral life style of Trichoderma.</title>
        <authorList>
            <person name="Kubicek C.P."/>
            <person name="Herrera-Estrella A."/>
            <person name="Seidl-Seiboth V."/>
            <person name="Martinez D.A."/>
            <person name="Druzhinina I.S."/>
            <person name="Thon M."/>
            <person name="Zeilinger S."/>
            <person name="Casas-Flores S."/>
            <person name="Horwitz B.A."/>
            <person name="Mukherjee P.K."/>
            <person name="Mukherjee M."/>
            <person name="Kredics L."/>
            <person name="Alcaraz L.D."/>
            <person name="Aerts A."/>
            <person name="Antal Z."/>
            <person name="Atanasova L."/>
            <person name="Cervantes-Badillo M.G."/>
            <person name="Challacombe J."/>
            <person name="Chertkov O."/>
            <person name="McCluskey K."/>
            <person name="Coulpier F."/>
            <person name="Deshpande N."/>
            <person name="von Doehren H."/>
            <person name="Ebbole D.J."/>
            <person name="Esquivel-Naranjo E.U."/>
            <person name="Fekete E."/>
            <person name="Flipphi M."/>
            <person name="Glaser F."/>
            <person name="Gomez-Rodriguez E.Y."/>
            <person name="Gruber S."/>
            <person name="Han C."/>
            <person name="Henrissat B."/>
            <person name="Hermosa R."/>
            <person name="Hernandez-Onate M."/>
            <person name="Karaffa L."/>
            <person name="Kosti I."/>
            <person name="Le Crom S."/>
            <person name="Lindquist E."/>
            <person name="Lucas S."/>
            <person name="Luebeck M."/>
            <person name="Luebeck P.S."/>
            <person name="Margeot A."/>
            <person name="Metz B."/>
            <person name="Misra M."/>
            <person name="Nevalainen H."/>
            <person name="Omann M."/>
            <person name="Packer N."/>
            <person name="Perrone G."/>
            <person name="Uresti-Rivera E.E."/>
            <person name="Salamov A."/>
            <person name="Schmoll M."/>
            <person name="Seiboth B."/>
            <person name="Shapiro H."/>
            <person name="Sukno S."/>
            <person name="Tamayo-Ramos J.A."/>
            <person name="Tisch D."/>
            <person name="Wiest A."/>
            <person name="Wilkinson H.H."/>
            <person name="Zhang M."/>
            <person name="Coutinho P.M."/>
            <person name="Kenerley C.M."/>
            <person name="Monte E."/>
            <person name="Baker S.E."/>
            <person name="Grigoriev I.V."/>
        </authorList>
    </citation>
    <scope>NUCLEOTIDE SEQUENCE [LARGE SCALE GENOMIC DNA]</scope>
    <source>
        <strain evidence="5">Gv29-8 / FGSC 10586</strain>
    </source>
</reference>
<keyword evidence="5" id="KW-1185">Reference proteome</keyword>
<dbReference type="InterPro" id="IPR036736">
    <property type="entry name" value="ACP-like_sf"/>
</dbReference>
<dbReference type="OrthoDB" id="4890181at2759"/>
<comment type="caution">
    <text evidence="4">The sequence shown here is derived from an EMBL/GenBank/DDBJ whole genome shotgun (WGS) entry which is preliminary data.</text>
</comment>
<feature type="region of interest" description="Disordered" evidence="2">
    <location>
        <begin position="90"/>
        <end position="116"/>
    </location>
</feature>
<dbReference type="InterPro" id="IPR041068">
    <property type="entry name" value="HTH_51"/>
</dbReference>
<dbReference type="VEuPathDB" id="FungiDB:TRIVIDRAFT_64889"/>
<name>G9NBV1_HYPVG</name>
<dbReference type="InterPro" id="IPR050444">
    <property type="entry name" value="Polyketide_Synthase"/>
</dbReference>
<dbReference type="SUPFAM" id="SSF53335">
    <property type="entry name" value="S-adenosyl-L-methionine-dependent methyltransferases"/>
    <property type="match status" value="1"/>
</dbReference>
<dbReference type="STRING" id="413071.G9NBV1"/>
<proteinExistence type="predicted"/>
<dbReference type="InterPro" id="IPR009081">
    <property type="entry name" value="PP-bd_ACP"/>
</dbReference>
<accession>G9NBV1</accession>
<sequence length="500" mass="55870">MSAQKAENGDLHEKIREIFSGITGLDVDEVKDDSELDELGIDPILARELARKLSVLSGRTIQSNQILLSGNFIDLVNHIWAVINTRNDTANGNEKDTSSRKQAYIEPTADRALTGTKHPKSSAFNDILPTSAVQEAFRLTKNLTDDFIVDGHMGNYCCEVMPRSTELCIEYLVEAFEQLGCNIKTAKPGEKLKPVPYLPKYEKFMQLFYELLREHARLIEINGSEIVRTAQNCPSKSATSLLEDLIQDEPSHAPEFNLIQVTGPRLANCLSGKEDGIGVIFGTAQGRQRVSDLYALSPINRVWIQQLAYFLEQLVKRMPQDGQPLRIMELGAGTGGTTSTVVPVLARLGVPIIYTMTDISPSLVGAAKRKYGQYPFMQFQVIDVESPPDPELLRSQHVILSTACIHATRSLPVSLENIHSMLRADGFLVLLEQTKQIPFVDFVFGLLEGWWLFKDGRRHALAPVAHWEKIMKQVGFGHVDWTEGKRQEAELQRLIIGYAS</sequence>
<dbReference type="Gene3D" id="3.40.50.150">
    <property type="entry name" value="Vaccinia Virus protein VP39"/>
    <property type="match status" value="1"/>
</dbReference>
<protein>
    <recommendedName>
        <fullName evidence="3">Carrier domain-containing protein</fullName>
    </recommendedName>
</protein>
<dbReference type="GeneID" id="25796640"/>
<dbReference type="SUPFAM" id="SSF47336">
    <property type="entry name" value="ACP-like"/>
    <property type="match status" value="1"/>
</dbReference>
<dbReference type="InterPro" id="IPR029063">
    <property type="entry name" value="SAM-dependent_MTases_sf"/>
</dbReference>
<evidence type="ECO:0000313" key="5">
    <source>
        <dbReference type="Proteomes" id="UP000007115"/>
    </source>
</evidence>
<keyword evidence="1" id="KW-0808">Transferase</keyword>
<dbReference type="AlphaFoldDB" id="G9NBV1"/>
<dbReference type="OMA" id="TACIHAT"/>
<dbReference type="EMBL" id="ABDF02000091">
    <property type="protein sequence ID" value="EHK16304.1"/>
    <property type="molecule type" value="Genomic_DNA"/>
</dbReference>
<feature type="domain" description="Carrier" evidence="3">
    <location>
        <begin position="6"/>
        <end position="83"/>
    </location>
</feature>
<evidence type="ECO:0000256" key="2">
    <source>
        <dbReference type="SAM" id="MobiDB-lite"/>
    </source>
</evidence>
<dbReference type="eggNOG" id="KOG1202">
    <property type="taxonomic scope" value="Eukaryota"/>
</dbReference>
<organism evidence="4 5">
    <name type="scientific">Hypocrea virens (strain Gv29-8 / FGSC 10586)</name>
    <name type="common">Gliocladium virens</name>
    <name type="synonym">Trichoderma virens</name>
    <dbReference type="NCBI Taxonomy" id="413071"/>
    <lineage>
        <taxon>Eukaryota</taxon>
        <taxon>Fungi</taxon>
        <taxon>Dikarya</taxon>
        <taxon>Ascomycota</taxon>
        <taxon>Pezizomycotina</taxon>
        <taxon>Sordariomycetes</taxon>
        <taxon>Hypocreomycetidae</taxon>
        <taxon>Hypocreales</taxon>
        <taxon>Hypocreaceae</taxon>
        <taxon>Trichoderma</taxon>
    </lineage>
</organism>
<dbReference type="InParanoid" id="G9NBV1"/>
<dbReference type="Proteomes" id="UP000007115">
    <property type="component" value="Unassembled WGS sequence"/>
</dbReference>
<dbReference type="InterPro" id="IPR013217">
    <property type="entry name" value="Methyltransf_12"/>
</dbReference>
<dbReference type="Pfam" id="PF08242">
    <property type="entry name" value="Methyltransf_12"/>
    <property type="match status" value="1"/>
</dbReference>
<dbReference type="PROSITE" id="PS50075">
    <property type="entry name" value="CARRIER"/>
    <property type="match status" value="1"/>
</dbReference>